<dbReference type="AlphaFoldDB" id="Q07UF5"/>
<feature type="binding site" evidence="6">
    <location>
        <position position="135"/>
    </location>
    <ligand>
        <name>S-adenosyl-L-methionine</name>
        <dbReference type="ChEBI" id="CHEBI:59789"/>
    </ligand>
</feature>
<comment type="function">
    <text evidence="6">Methyltransferase required for the conversion of demethylmenaquinol (DMKH2) to menaquinol (MKH2) and the conversion of 2-polyprenyl-6-methoxy-1,4-benzoquinol (DDMQH2) to 2-polyprenyl-3-methyl-6-methoxy-1,4-benzoquinol (DMQH2).</text>
</comment>
<evidence type="ECO:0000256" key="3">
    <source>
        <dbReference type="ARBA" id="ARBA00022679"/>
    </source>
</evidence>
<comment type="pathway">
    <text evidence="6">Quinol/quinone metabolism; menaquinone biosynthesis; menaquinol from 1,4-dihydroxy-2-naphthoate: step 2/2.</text>
</comment>
<keyword evidence="3 6" id="KW-0808">Transferase</keyword>
<dbReference type="EC" id="2.1.1.163" evidence="6"/>
<keyword evidence="2 6" id="KW-0489">Methyltransferase</keyword>
<sequence>MIAPSPAARYMVRRRPVPAGPGAAREPPGASRLQERQGMTQPGDTTHFGFRDVPLEEKQTLVNDVFHSVAGRYDLMNDLMSGGLHRAWKNVMVTTLNPPKSDAPFALLDVAGGTGDISFRAAKAAGAGFTATVCDINTDMLAVGRERAEARHLDTQVSFIEGNAEELPFPDRSFDAYTIAFGIRNVPRIDVALTEAYRVLKPGSRFLCLEFSTVDVPGLDKIYDLFSFNVIPQIGRAVTGDAESYQYLVESIRKFPKPDLFASMIRDAGFSRVSCQIMSGGIVALHSGWRL</sequence>
<dbReference type="PROSITE" id="PS51608">
    <property type="entry name" value="SAM_MT_UBIE"/>
    <property type="match status" value="1"/>
</dbReference>
<dbReference type="UniPathway" id="UPA00232"/>
<dbReference type="STRING" id="316055.RPE_0470"/>
<gene>
    <name evidence="6" type="primary">ubiE</name>
    <name evidence="8" type="ordered locus">RPE_0470</name>
</gene>
<dbReference type="eggNOG" id="COG2226">
    <property type="taxonomic scope" value="Bacteria"/>
</dbReference>
<dbReference type="CDD" id="cd02440">
    <property type="entry name" value="AdoMet_MTases"/>
    <property type="match status" value="1"/>
</dbReference>
<evidence type="ECO:0000256" key="2">
    <source>
        <dbReference type="ARBA" id="ARBA00022603"/>
    </source>
</evidence>
<evidence type="ECO:0000313" key="8">
    <source>
        <dbReference type="EMBL" id="ABJ04429.1"/>
    </source>
</evidence>
<keyword evidence="1 6" id="KW-0474">Menaquinone biosynthesis</keyword>
<dbReference type="NCBIfam" id="NF001242">
    <property type="entry name" value="PRK00216.1-3"/>
    <property type="match status" value="1"/>
</dbReference>
<evidence type="ECO:0000256" key="4">
    <source>
        <dbReference type="ARBA" id="ARBA00022688"/>
    </source>
</evidence>
<organism evidence="8">
    <name type="scientific">Rhodopseudomonas palustris (strain BisA53)</name>
    <dbReference type="NCBI Taxonomy" id="316055"/>
    <lineage>
        <taxon>Bacteria</taxon>
        <taxon>Pseudomonadati</taxon>
        <taxon>Pseudomonadota</taxon>
        <taxon>Alphaproteobacteria</taxon>
        <taxon>Hyphomicrobiales</taxon>
        <taxon>Nitrobacteraceae</taxon>
        <taxon>Rhodopseudomonas</taxon>
    </lineage>
</organism>
<dbReference type="HAMAP" id="MF_01813">
    <property type="entry name" value="MenG_UbiE_methyltr"/>
    <property type="match status" value="1"/>
</dbReference>
<dbReference type="UniPathway" id="UPA00079">
    <property type="reaction ID" value="UER00169"/>
</dbReference>
<dbReference type="HOGENOM" id="CLU_037990_0_1_5"/>
<dbReference type="SUPFAM" id="SSF53335">
    <property type="entry name" value="S-adenosyl-L-methionine-dependent methyltransferases"/>
    <property type="match status" value="1"/>
</dbReference>
<name>Q07UF5_RHOP5</name>
<evidence type="ECO:0000256" key="1">
    <source>
        <dbReference type="ARBA" id="ARBA00022428"/>
    </source>
</evidence>
<keyword evidence="5 6" id="KW-0949">S-adenosyl-L-methionine</keyword>
<dbReference type="InterPro" id="IPR004033">
    <property type="entry name" value="UbiE/COQ5_MeTrFase"/>
</dbReference>
<dbReference type="PROSITE" id="PS01183">
    <property type="entry name" value="UBIE_1"/>
    <property type="match status" value="1"/>
</dbReference>
<comment type="catalytic activity">
    <reaction evidence="6">
        <text>a 2-methoxy-6-(all-trans-polyprenyl)benzene-1,4-diol + S-adenosyl-L-methionine = a 5-methoxy-2-methyl-3-(all-trans-polyprenyl)benzene-1,4-diol + S-adenosyl-L-homocysteine + H(+)</text>
        <dbReference type="Rhea" id="RHEA:28286"/>
        <dbReference type="Rhea" id="RHEA-COMP:10858"/>
        <dbReference type="Rhea" id="RHEA-COMP:10859"/>
        <dbReference type="ChEBI" id="CHEBI:15378"/>
        <dbReference type="ChEBI" id="CHEBI:57856"/>
        <dbReference type="ChEBI" id="CHEBI:59789"/>
        <dbReference type="ChEBI" id="CHEBI:84166"/>
        <dbReference type="ChEBI" id="CHEBI:84167"/>
        <dbReference type="EC" id="2.1.1.201"/>
    </reaction>
</comment>
<dbReference type="PANTHER" id="PTHR43591:SF24">
    <property type="entry name" value="2-METHOXY-6-POLYPRENYL-1,4-BENZOQUINOL METHYLASE, MITOCHONDRIAL"/>
    <property type="match status" value="1"/>
</dbReference>
<protein>
    <recommendedName>
        <fullName evidence="6">Ubiquinone/menaquinone biosynthesis C-methyltransferase UbiE</fullName>
        <ecNumber evidence="6">2.1.1.163</ecNumber>
        <ecNumber evidence="6">2.1.1.201</ecNumber>
    </recommendedName>
    <alternativeName>
        <fullName evidence="6">2-methoxy-6-polyprenyl-1,4-benzoquinol methylase</fullName>
    </alternativeName>
    <alternativeName>
        <fullName evidence="6">Demethylmenaquinone methyltransferase</fullName>
    </alternativeName>
</protein>
<feature type="binding site" evidence="6">
    <location>
        <begin position="163"/>
        <end position="164"/>
    </location>
    <ligand>
        <name>S-adenosyl-L-methionine</name>
        <dbReference type="ChEBI" id="CHEBI:59789"/>
    </ligand>
</feature>
<reference evidence="8" key="1">
    <citation type="submission" date="2006-09" db="EMBL/GenBank/DDBJ databases">
        <title>Complete sequence of Rhodopseudomonas palustris BisA53.</title>
        <authorList>
            <consortium name="US DOE Joint Genome Institute"/>
            <person name="Copeland A."/>
            <person name="Lucas S."/>
            <person name="Lapidus A."/>
            <person name="Barry K."/>
            <person name="Detter J.C."/>
            <person name="Glavina del Rio T."/>
            <person name="Hammon N."/>
            <person name="Israni S."/>
            <person name="Dalin E."/>
            <person name="Tice H."/>
            <person name="Pitluck S."/>
            <person name="Chain P."/>
            <person name="Malfatti S."/>
            <person name="Shin M."/>
            <person name="Vergez L."/>
            <person name="Schmutz J."/>
            <person name="Larimer F."/>
            <person name="Land M."/>
            <person name="Hauser L."/>
            <person name="Pelletier D.A."/>
            <person name="Kyrpides N."/>
            <person name="Kim E."/>
            <person name="Harwood C.S."/>
            <person name="Oda Y."/>
            <person name="Richardson P."/>
        </authorList>
    </citation>
    <scope>NUCLEOTIDE SEQUENCE [LARGE SCALE GENOMIC DNA]</scope>
    <source>
        <strain evidence="8">BisA53</strain>
    </source>
</reference>
<dbReference type="EC" id="2.1.1.201" evidence="6"/>
<comment type="caution">
    <text evidence="6">Lacks conserved residue(s) required for the propagation of feature annotation.</text>
</comment>
<dbReference type="PANTHER" id="PTHR43591">
    <property type="entry name" value="METHYLTRANSFERASE"/>
    <property type="match status" value="1"/>
</dbReference>
<dbReference type="EMBL" id="CP000463">
    <property type="protein sequence ID" value="ABJ04429.1"/>
    <property type="molecule type" value="Genomic_DNA"/>
</dbReference>
<dbReference type="Pfam" id="PF01209">
    <property type="entry name" value="Ubie_methyltran"/>
    <property type="match status" value="1"/>
</dbReference>
<dbReference type="GO" id="GO:0032259">
    <property type="term" value="P:methylation"/>
    <property type="evidence" value="ECO:0007669"/>
    <property type="project" value="UniProtKB-KW"/>
</dbReference>
<dbReference type="NCBIfam" id="TIGR01934">
    <property type="entry name" value="MenG_MenH_UbiE"/>
    <property type="match status" value="1"/>
</dbReference>
<evidence type="ECO:0000256" key="7">
    <source>
        <dbReference type="SAM" id="MobiDB-lite"/>
    </source>
</evidence>
<keyword evidence="4 6" id="KW-0831">Ubiquinone biosynthesis</keyword>
<dbReference type="GO" id="GO:0009060">
    <property type="term" value="P:aerobic respiration"/>
    <property type="evidence" value="ECO:0007669"/>
    <property type="project" value="UniProtKB-UniRule"/>
</dbReference>
<dbReference type="KEGG" id="rpe:RPE_0470"/>
<feature type="binding site" evidence="6">
    <location>
        <position position="114"/>
    </location>
    <ligand>
        <name>S-adenosyl-L-methionine</name>
        <dbReference type="ChEBI" id="CHEBI:59789"/>
    </ligand>
</feature>
<comment type="catalytic activity">
    <reaction evidence="6">
        <text>a 2-demethylmenaquinol + S-adenosyl-L-methionine = a menaquinol + S-adenosyl-L-homocysteine + H(+)</text>
        <dbReference type="Rhea" id="RHEA:42640"/>
        <dbReference type="Rhea" id="RHEA-COMP:9539"/>
        <dbReference type="Rhea" id="RHEA-COMP:9563"/>
        <dbReference type="ChEBI" id="CHEBI:15378"/>
        <dbReference type="ChEBI" id="CHEBI:18151"/>
        <dbReference type="ChEBI" id="CHEBI:55437"/>
        <dbReference type="ChEBI" id="CHEBI:57856"/>
        <dbReference type="ChEBI" id="CHEBI:59789"/>
        <dbReference type="EC" id="2.1.1.163"/>
    </reaction>
</comment>
<dbReference type="InterPro" id="IPR023576">
    <property type="entry name" value="UbiE/COQ5_MeTrFase_CS"/>
</dbReference>
<comment type="pathway">
    <text evidence="6">Cofactor biosynthesis; ubiquinone biosynthesis.</text>
</comment>
<dbReference type="GO" id="GO:0008425">
    <property type="term" value="F:2-methoxy-6-polyprenyl-1,4-benzoquinol methyltransferase activity"/>
    <property type="evidence" value="ECO:0007669"/>
    <property type="project" value="UniProtKB-UniRule"/>
</dbReference>
<dbReference type="GO" id="GO:0009234">
    <property type="term" value="P:menaquinone biosynthetic process"/>
    <property type="evidence" value="ECO:0007669"/>
    <property type="project" value="UniProtKB-UniRule"/>
</dbReference>
<dbReference type="GO" id="GO:0043770">
    <property type="term" value="F:demethylmenaquinone methyltransferase activity"/>
    <property type="evidence" value="ECO:0007669"/>
    <property type="project" value="UniProtKB-UniRule"/>
</dbReference>
<accession>Q07UF5</accession>
<comment type="similarity">
    <text evidence="6">Belongs to the class I-like SAM-binding methyltransferase superfamily. MenG/UbiE family.</text>
</comment>
<feature type="compositionally biased region" description="Low complexity" evidence="7">
    <location>
        <begin position="20"/>
        <end position="32"/>
    </location>
</feature>
<dbReference type="PROSITE" id="PS01184">
    <property type="entry name" value="UBIE_2"/>
    <property type="match status" value="1"/>
</dbReference>
<dbReference type="Gene3D" id="3.40.50.150">
    <property type="entry name" value="Vaccinia Virus protein VP39"/>
    <property type="match status" value="1"/>
</dbReference>
<dbReference type="InterPro" id="IPR029063">
    <property type="entry name" value="SAM-dependent_MTases_sf"/>
</dbReference>
<evidence type="ECO:0000256" key="6">
    <source>
        <dbReference type="HAMAP-Rule" id="MF_01813"/>
    </source>
</evidence>
<proteinExistence type="inferred from homology"/>
<feature type="region of interest" description="Disordered" evidence="7">
    <location>
        <begin position="1"/>
        <end position="43"/>
    </location>
</feature>
<evidence type="ECO:0000256" key="5">
    <source>
        <dbReference type="ARBA" id="ARBA00022691"/>
    </source>
</evidence>